<dbReference type="InParanoid" id="A0A0G4GUL5"/>
<organism evidence="2 3">
    <name type="scientific">Vitrella brassicaformis (strain CCMP3155)</name>
    <dbReference type="NCBI Taxonomy" id="1169540"/>
    <lineage>
        <taxon>Eukaryota</taxon>
        <taxon>Sar</taxon>
        <taxon>Alveolata</taxon>
        <taxon>Colpodellida</taxon>
        <taxon>Vitrellaceae</taxon>
        <taxon>Vitrella</taxon>
    </lineage>
</organism>
<gene>
    <name evidence="2" type="ORF">Vbra_22385</name>
</gene>
<keyword evidence="3" id="KW-1185">Reference proteome</keyword>
<proteinExistence type="predicted"/>
<sequence>MKENPKWRLRRALLMFFSANHSDAGSHDVALSIRQQDGGRGYPHSAVRRGLRVGRMVFLAALLFVASLLGYRRWLARHNGTTMRSDSSSSASLSSSLGIALVASGRSAQHEGGPDRHGAATVGLSLQGEELSFVEGFVTTHRASEGDWQALPIPSEAANRKGYLY</sequence>
<dbReference type="VEuPathDB" id="CryptoDB:Vbra_22385"/>
<evidence type="ECO:0000313" key="2">
    <source>
        <dbReference type="EMBL" id="CEM34253.1"/>
    </source>
</evidence>
<accession>A0A0G4GUL5</accession>
<reference evidence="2 3" key="1">
    <citation type="submission" date="2014-11" db="EMBL/GenBank/DDBJ databases">
        <authorList>
            <person name="Zhu J."/>
            <person name="Qi W."/>
            <person name="Song R."/>
        </authorList>
    </citation>
    <scope>NUCLEOTIDE SEQUENCE [LARGE SCALE GENOMIC DNA]</scope>
</reference>
<feature type="non-terminal residue" evidence="2">
    <location>
        <position position="165"/>
    </location>
</feature>
<evidence type="ECO:0000256" key="1">
    <source>
        <dbReference type="SAM" id="Phobius"/>
    </source>
</evidence>
<dbReference type="EMBL" id="CDMY01000814">
    <property type="protein sequence ID" value="CEM34253.1"/>
    <property type="molecule type" value="Genomic_DNA"/>
</dbReference>
<feature type="transmembrane region" description="Helical" evidence="1">
    <location>
        <begin position="53"/>
        <end position="71"/>
    </location>
</feature>
<keyword evidence="1" id="KW-0812">Transmembrane</keyword>
<protein>
    <submittedName>
        <fullName evidence="2">Uncharacterized protein</fullName>
    </submittedName>
</protein>
<keyword evidence="1" id="KW-1133">Transmembrane helix</keyword>
<dbReference type="AlphaFoldDB" id="A0A0G4GUL5"/>
<keyword evidence="1" id="KW-0472">Membrane</keyword>
<dbReference type="Proteomes" id="UP000041254">
    <property type="component" value="Unassembled WGS sequence"/>
</dbReference>
<name>A0A0G4GUL5_VITBC</name>
<evidence type="ECO:0000313" key="3">
    <source>
        <dbReference type="Proteomes" id="UP000041254"/>
    </source>
</evidence>